<evidence type="ECO:0000256" key="4">
    <source>
        <dbReference type="ARBA" id="ARBA00022679"/>
    </source>
</evidence>
<keyword evidence="11" id="KW-0472">Membrane</keyword>
<evidence type="ECO:0000259" key="13">
    <source>
        <dbReference type="PROSITE" id="PS50089"/>
    </source>
</evidence>
<dbReference type="PANTHER" id="PTHR45977:SF13">
    <property type="entry name" value="GB|AAF27103.1"/>
    <property type="match status" value="1"/>
</dbReference>
<gene>
    <name evidence="14" type="ORF">CFOL_v3_18197</name>
</gene>
<proteinExistence type="predicted"/>
<dbReference type="STRING" id="3775.A0A1Q3C3B1"/>
<dbReference type="GO" id="GO:0006511">
    <property type="term" value="P:ubiquitin-dependent protein catabolic process"/>
    <property type="evidence" value="ECO:0007669"/>
    <property type="project" value="TreeGrafter"/>
</dbReference>
<sequence>MVLRSLASFICNIIGPRGHPNTREAQSYVKTWDVYKNVKVGGSRSPARTGSVDDIEGELCCVCLSRLKEGEDMRVLPCLHQFHKACVDRWFSGCRKTCPVCRCLMAEEEKHQDNGVFTEEMAIWFSSFHVAGF</sequence>
<evidence type="ECO:0000256" key="7">
    <source>
        <dbReference type="ARBA" id="ARBA00022771"/>
    </source>
</evidence>
<dbReference type="PROSITE" id="PS50089">
    <property type="entry name" value="ZF_RING_2"/>
    <property type="match status" value="1"/>
</dbReference>
<accession>A0A1Q3C3B1</accession>
<keyword evidence="10" id="KW-1133">Transmembrane helix</keyword>
<dbReference type="Pfam" id="PF13639">
    <property type="entry name" value="zf-RING_2"/>
    <property type="match status" value="1"/>
</dbReference>
<dbReference type="SMART" id="SM00184">
    <property type="entry name" value="RING"/>
    <property type="match status" value="1"/>
</dbReference>
<keyword evidence="5" id="KW-0812">Transmembrane</keyword>
<dbReference type="EMBL" id="BDDD01001263">
    <property type="protein sequence ID" value="GAV74717.1"/>
    <property type="molecule type" value="Genomic_DNA"/>
</dbReference>
<dbReference type="EC" id="2.3.2.27" evidence="3"/>
<evidence type="ECO:0000313" key="15">
    <source>
        <dbReference type="Proteomes" id="UP000187406"/>
    </source>
</evidence>
<dbReference type="GO" id="GO:0061630">
    <property type="term" value="F:ubiquitin protein ligase activity"/>
    <property type="evidence" value="ECO:0007669"/>
    <property type="project" value="UniProtKB-EC"/>
</dbReference>
<comment type="catalytic activity">
    <reaction evidence="1">
        <text>S-ubiquitinyl-[E2 ubiquitin-conjugating enzyme]-L-cysteine + [acceptor protein]-L-lysine = [E2 ubiquitin-conjugating enzyme]-L-cysteine + N(6)-ubiquitinyl-[acceptor protein]-L-lysine.</text>
        <dbReference type="EC" id="2.3.2.27"/>
    </reaction>
</comment>
<evidence type="ECO:0000256" key="1">
    <source>
        <dbReference type="ARBA" id="ARBA00000900"/>
    </source>
</evidence>
<keyword evidence="6" id="KW-0479">Metal-binding</keyword>
<dbReference type="SUPFAM" id="SSF57850">
    <property type="entry name" value="RING/U-box"/>
    <property type="match status" value="1"/>
</dbReference>
<organism evidence="14 15">
    <name type="scientific">Cephalotus follicularis</name>
    <name type="common">Albany pitcher plant</name>
    <dbReference type="NCBI Taxonomy" id="3775"/>
    <lineage>
        <taxon>Eukaryota</taxon>
        <taxon>Viridiplantae</taxon>
        <taxon>Streptophyta</taxon>
        <taxon>Embryophyta</taxon>
        <taxon>Tracheophyta</taxon>
        <taxon>Spermatophyta</taxon>
        <taxon>Magnoliopsida</taxon>
        <taxon>eudicotyledons</taxon>
        <taxon>Gunneridae</taxon>
        <taxon>Pentapetalae</taxon>
        <taxon>rosids</taxon>
        <taxon>fabids</taxon>
        <taxon>Oxalidales</taxon>
        <taxon>Cephalotaceae</taxon>
        <taxon>Cephalotus</taxon>
    </lineage>
</organism>
<dbReference type="GO" id="GO:0016020">
    <property type="term" value="C:membrane"/>
    <property type="evidence" value="ECO:0007669"/>
    <property type="project" value="UniProtKB-SubCell"/>
</dbReference>
<dbReference type="PANTHER" id="PTHR45977">
    <property type="entry name" value="TARGET OF ERK KINASE MPK-1"/>
    <property type="match status" value="1"/>
</dbReference>
<dbReference type="InterPro" id="IPR013083">
    <property type="entry name" value="Znf_RING/FYVE/PHD"/>
</dbReference>
<evidence type="ECO:0000256" key="11">
    <source>
        <dbReference type="ARBA" id="ARBA00023136"/>
    </source>
</evidence>
<evidence type="ECO:0000256" key="2">
    <source>
        <dbReference type="ARBA" id="ARBA00004141"/>
    </source>
</evidence>
<evidence type="ECO:0000256" key="9">
    <source>
        <dbReference type="ARBA" id="ARBA00022833"/>
    </source>
</evidence>
<evidence type="ECO:0000256" key="3">
    <source>
        <dbReference type="ARBA" id="ARBA00012483"/>
    </source>
</evidence>
<name>A0A1Q3C3B1_CEPFO</name>
<reference evidence="15" key="1">
    <citation type="submission" date="2016-04" db="EMBL/GenBank/DDBJ databases">
        <title>Cephalotus genome sequencing.</title>
        <authorList>
            <person name="Fukushima K."/>
            <person name="Hasebe M."/>
            <person name="Fang X."/>
        </authorList>
    </citation>
    <scope>NUCLEOTIDE SEQUENCE [LARGE SCALE GENOMIC DNA]</scope>
    <source>
        <strain evidence="15">cv. St1</strain>
    </source>
</reference>
<dbReference type="InParanoid" id="A0A1Q3C3B1"/>
<comment type="caution">
    <text evidence="14">The sequence shown here is derived from an EMBL/GenBank/DDBJ whole genome shotgun (WGS) entry which is preliminary data.</text>
</comment>
<evidence type="ECO:0000256" key="12">
    <source>
        <dbReference type="PROSITE-ProRule" id="PRU00175"/>
    </source>
</evidence>
<evidence type="ECO:0000256" key="10">
    <source>
        <dbReference type="ARBA" id="ARBA00022989"/>
    </source>
</evidence>
<keyword evidence="7 12" id="KW-0863">Zinc-finger</keyword>
<feature type="domain" description="RING-type" evidence="13">
    <location>
        <begin position="60"/>
        <end position="102"/>
    </location>
</feature>
<keyword evidence="9" id="KW-0862">Zinc</keyword>
<keyword evidence="4" id="KW-0808">Transferase</keyword>
<evidence type="ECO:0000256" key="6">
    <source>
        <dbReference type="ARBA" id="ARBA00022723"/>
    </source>
</evidence>
<protein>
    <recommendedName>
        <fullName evidence="3">RING-type E3 ubiquitin transferase</fullName>
        <ecNumber evidence="3">2.3.2.27</ecNumber>
    </recommendedName>
</protein>
<dbReference type="FunCoup" id="A0A1Q3C3B1">
    <property type="interactions" value="2"/>
</dbReference>
<dbReference type="GO" id="GO:0008270">
    <property type="term" value="F:zinc ion binding"/>
    <property type="evidence" value="ECO:0007669"/>
    <property type="project" value="UniProtKB-KW"/>
</dbReference>
<keyword evidence="8" id="KW-0833">Ubl conjugation pathway</keyword>
<dbReference type="Proteomes" id="UP000187406">
    <property type="component" value="Unassembled WGS sequence"/>
</dbReference>
<comment type="subcellular location">
    <subcellularLocation>
        <location evidence="2">Membrane</location>
        <topology evidence="2">Multi-pass membrane protein</topology>
    </subcellularLocation>
</comment>
<dbReference type="AlphaFoldDB" id="A0A1Q3C3B1"/>
<evidence type="ECO:0000256" key="5">
    <source>
        <dbReference type="ARBA" id="ARBA00022692"/>
    </source>
</evidence>
<evidence type="ECO:0000313" key="14">
    <source>
        <dbReference type="EMBL" id="GAV74717.1"/>
    </source>
</evidence>
<dbReference type="Gene3D" id="3.30.40.10">
    <property type="entry name" value="Zinc/RING finger domain, C3HC4 (zinc finger)"/>
    <property type="match status" value="1"/>
</dbReference>
<evidence type="ECO:0000256" key="8">
    <source>
        <dbReference type="ARBA" id="ARBA00022786"/>
    </source>
</evidence>
<dbReference type="OrthoDB" id="8062037at2759"/>
<dbReference type="GO" id="GO:0000325">
    <property type="term" value="C:plant-type vacuole"/>
    <property type="evidence" value="ECO:0007669"/>
    <property type="project" value="TreeGrafter"/>
</dbReference>
<dbReference type="GO" id="GO:0016567">
    <property type="term" value="P:protein ubiquitination"/>
    <property type="evidence" value="ECO:0007669"/>
    <property type="project" value="TreeGrafter"/>
</dbReference>
<keyword evidence="15" id="KW-1185">Reference proteome</keyword>
<dbReference type="InterPro" id="IPR001841">
    <property type="entry name" value="Znf_RING"/>
</dbReference>